<dbReference type="RefSeq" id="XP_008617922.1">
    <property type="nucleotide sequence ID" value="XM_008619700.1"/>
</dbReference>
<dbReference type="VEuPathDB" id="FungiDB:SDRG_13604"/>
<dbReference type="STRING" id="1156394.T0Q5L6"/>
<dbReference type="InterPro" id="IPR036770">
    <property type="entry name" value="Ankyrin_rpt-contain_sf"/>
</dbReference>
<accession>T0Q5L6</accession>
<dbReference type="Pfam" id="PF13637">
    <property type="entry name" value="Ank_4"/>
    <property type="match status" value="2"/>
</dbReference>
<dbReference type="PANTHER" id="PTHR46586:SF3">
    <property type="entry name" value="ANKYRIN REPEAT-CONTAINING PROTEIN"/>
    <property type="match status" value="1"/>
</dbReference>
<dbReference type="Proteomes" id="UP000030762">
    <property type="component" value="Unassembled WGS sequence"/>
</dbReference>
<dbReference type="Gene3D" id="1.25.40.20">
    <property type="entry name" value="Ankyrin repeat-containing domain"/>
    <property type="match status" value="3"/>
</dbReference>
<dbReference type="EMBL" id="JH767192">
    <property type="protein sequence ID" value="EQC28730.1"/>
    <property type="molecule type" value="Genomic_DNA"/>
</dbReference>
<evidence type="ECO:0000313" key="2">
    <source>
        <dbReference type="Proteomes" id="UP000030762"/>
    </source>
</evidence>
<sequence>MEPAIFRSVVLQQPDIATIIFGSHDGVPEDVHAAITACRDLVEVDASGCYKYDASFRQAFAPDTEWSNELGTLPSSPYLRRDGQYDDRLPVHMAIVGGFAHLTKRIVRFRPDLASEDAIILAVTERRLEIADLLLNARPTVPELYRRINFPHRSDGSDQRFSDLFLHDMMAKKDVKGLQLLVRFGLRPNDFDAPDRSVTREKMFQRAIWDATVENATLAVGCFPWLIYPRILDDVAGLSLVQTLHERGFECSTAAMDKAAAKGHLEVVQFLHTHRSEGCTVRAMDNAASNGHLEVVQFLHTHRSEGCTVKALDGAIASGHLDVVRFLIEHRSEGASLNILDVAAGYGHLEVVQYLDGLGSFGCTVNAVDSAAIHGHLDLTTYLLSLGYPVGILGVAWDSAAAPEPLDVVQLFVGYGMPWRFEWIEEACAANNVPLIQFFCGHLDDYDDPDDVLDEAIRRKAWDVVRNLLAYSTAEISLDALQSALDGCHFDVATQILRRRPALGDDECLREAVIDQNVEAVRFLLAAGIGQPRDCLVEFAGRRDHVTTSKLLLPYCMDAVNHVDNFNFLLDLVARPKCHRPTLLRVITTELAHQGHKVSQTMQLR</sequence>
<dbReference type="InterPro" id="IPR052050">
    <property type="entry name" value="SecEffector_AnkRepeat"/>
</dbReference>
<dbReference type="SMART" id="SM00248">
    <property type="entry name" value="ANK"/>
    <property type="match status" value="6"/>
</dbReference>
<gene>
    <name evidence="1" type="ORF">SDRG_13604</name>
</gene>
<protein>
    <submittedName>
        <fullName evidence="1">Uncharacterized protein</fullName>
    </submittedName>
</protein>
<proteinExistence type="predicted"/>
<dbReference type="OMA" id="WDATVEN"/>
<keyword evidence="2" id="KW-1185">Reference proteome</keyword>
<dbReference type="GeneID" id="19954331"/>
<name>T0Q5L6_SAPDV</name>
<dbReference type="PANTHER" id="PTHR46586">
    <property type="entry name" value="ANKYRIN REPEAT-CONTAINING PROTEIN"/>
    <property type="match status" value="1"/>
</dbReference>
<dbReference type="AlphaFoldDB" id="T0Q5L6"/>
<dbReference type="OrthoDB" id="60283at2759"/>
<organism evidence="1 2">
    <name type="scientific">Saprolegnia diclina (strain VS20)</name>
    <dbReference type="NCBI Taxonomy" id="1156394"/>
    <lineage>
        <taxon>Eukaryota</taxon>
        <taxon>Sar</taxon>
        <taxon>Stramenopiles</taxon>
        <taxon>Oomycota</taxon>
        <taxon>Saprolegniomycetes</taxon>
        <taxon>Saprolegniales</taxon>
        <taxon>Saprolegniaceae</taxon>
        <taxon>Saprolegnia</taxon>
    </lineage>
</organism>
<dbReference type="InterPro" id="IPR002110">
    <property type="entry name" value="Ankyrin_rpt"/>
</dbReference>
<dbReference type="SUPFAM" id="SSF48403">
    <property type="entry name" value="Ankyrin repeat"/>
    <property type="match status" value="1"/>
</dbReference>
<evidence type="ECO:0000313" key="1">
    <source>
        <dbReference type="EMBL" id="EQC28730.1"/>
    </source>
</evidence>
<dbReference type="InParanoid" id="T0Q5L6"/>
<reference evidence="1 2" key="1">
    <citation type="submission" date="2012-04" db="EMBL/GenBank/DDBJ databases">
        <title>The Genome Sequence of Saprolegnia declina VS20.</title>
        <authorList>
            <consortium name="The Broad Institute Genome Sequencing Platform"/>
            <person name="Russ C."/>
            <person name="Nusbaum C."/>
            <person name="Tyler B."/>
            <person name="van West P."/>
            <person name="Dieguez-Uribeondo J."/>
            <person name="de Bruijn I."/>
            <person name="Tripathy S."/>
            <person name="Jiang R."/>
            <person name="Young S.K."/>
            <person name="Zeng Q."/>
            <person name="Gargeya S."/>
            <person name="Fitzgerald M."/>
            <person name="Haas B."/>
            <person name="Abouelleil A."/>
            <person name="Alvarado L."/>
            <person name="Arachchi H.M."/>
            <person name="Berlin A."/>
            <person name="Chapman S.B."/>
            <person name="Goldberg J."/>
            <person name="Griggs A."/>
            <person name="Gujja S."/>
            <person name="Hansen M."/>
            <person name="Howarth C."/>
            <person name="Imamovic A."/>
            <person name="Larimer J."/>
            <person name="McCowen C."/>
            <person name="Montmayeur A."/>
            <person name="Murphy C."/>
            <person name="Neiman D."/>
            <person name="Pearson M."/>
            <person name="Priest M."/>
            <person name="Roberts A."/>
            <person name="Saif S."/>
            <person name="Shea T."/>
            <person name="Sisk P."/>
            <person name="Sykes S."/>
            <person name="Wortman J."/>
            <person name="Nusbaum C."/>
            <person name="Birren B."/>
        </authorList>
    </citation>
    <scope>NUCLEOTIDE SEQUENCE [LARGE SCALE GENOMIC DNA]</scope>
    <source>
        <strain evidence="1 2">VS20</strain>
    </source>
</reference>